<organism evidence="1 2">
    <name type="scientific">Zancudomyces culisetae</name>
    <name type="common">Gut fungus</name>
    <name type="synonym">Smittium culisetae</name>
    <dbReference type="NCBI Taxonomy" id="1213189"/>
    <lineage>
        <taxon>Eukaryota</taxon>
        <taxon>Fungi</taxon>
        <taxon>Fungi incertae sedis</taxon>
        <taxon>Zoopagomycota</taxon>
        <taxon>Kickxellomycotina</taxon>
        <taxon>Harpellomycetes</taxon>
        <taxon>Harpellales</taxon>
        <taxon>Legeriomycetaceae</taxon>
        <taxon>Zancudomyces</taxon>
    </lineage>
</organism>
<reference evidence="2" key="1">
    <citation type="submission" date="2017-01" db="EMBL/GenBank/DDBJ databases">
        <authorList>
            <person name="Wang Y."/>
            <person name="White M."/>
            <person name="Kvist S."/>
            <person name="Moncalvo J.-M."/>
        </authorList>
    </citation>
    <scope>NUCLEOTIDE SEQUENCE [LARGE SCALE GENOMIC DNA]</scope>
    <source>
        <strain evidence="2">COL-18-3</strain>
    </source>
</reference>
<name>A0A1R1PN13_ZANCU</name>
<gene>
    <name evidence="1" type="ORF">AX774_g4202</name>
</gene>
<proteinExistence type="predicted"/>
<sequence length="202" mass="22776">MKIITTGFILIPYIINTVQGNNNHYTRVISKNGGGCERYTGLRSASFAIYKLRLLDHIKDIRFYEKTFYADEYKASPGYYYDYILRKVCNSASASTSTDTRTHQIGVVGWHSNNKGNDHPPASKGGCKYIYEKEGSVGINYAVGRMDHVVEYSVCDKISTCVVSATVFNLKDGEERNKPVQHGCVFSMYTPRLTTSGFNRLF</sequence>
<dbReference type="Proteomes" id="UP000188320">
    <property type="component" value="Unassembled WGS sequence"/>
</dbReference>
<dbReference type="EMBL" id="LSSK01000692">
    <property type="protein sequence ID" value="OMH82321.1"/>
    <property type="molecule type" value="Genomic_DNA"/>
</dbReference>
<protein>
    <submittedName>
        <fullName evidence="1">Uncharacterized protein</fullName>
    </submittedName>
</protein>
<dbReference type="AlphaFoldDB" id="A0A1R1PN13"/>
<evidence type="ECO:0000313" key="1">
    <source>
        <dbReference type="EMBL" id="OMH82321.1"/>
    </source>
</evidence>
<evidence type="ECO:0000313" key="2">
    <source>
        <dbReference type="Proteomes" id="UP000188320"/>
    </source>
</evidence>
<keyword evidence="2" id="KW-1185">Reference proteome</keyword>
<comment type="caution">
    <text evidence="1">The sequence shown here is derived from an EMBL/GenBank/DDBJ whole genome shotgun (WGS) entry which is preliminary data.</text>
</comment>
<accession>A0A1R1PN13</accession>